<protein>
    <submittedName>
        <fullName evidence="1">Uncharacterized protein</fullName>
    </submittedName>
</protein>
<accession>D3AN94</accession>
<dbReference type="HOGENOM" id="CLU_2464829_0_0_9"/>
<gene>
    <name evidence="1" type="ORF">CLOSTHATH_05094</name>
</gene>
<dbReference type="Proteomes" id="UP000004968">
    <property type="component" value="Unassembled WGS sequence"/>
</dbReference>
<evidence type="ECO:0000313" key="1">
    <source>
        <dbReference type="EMBL" id="EFC96711.1"/>
    </source>
</evidence>
<sequence>MIHNDTQLNRDLSNERKRGYKMGLIDAFGKEDRVEVTFSAFYELMKGCAERDFLAKGIMCNVPHRYMREMVTGKSEDEGNDNDRVEDN</sequence>
<organism evidence="1 2">
    <name type="scientific">Hungatella hathewayi DSM 13479</name>
    <dbReference type="NCBI Taxonomy" id="566550"/>
    <lineage>
        <taxon>Bacteria</taxon>
        <taxon>Bacillati</taxon>
        <taxon>Bacillota</taxon>
        <taxon>Clostridia</taxon>
        <taxon>Lachnospirales</taxon>
        <taxon>Lachnospiraceae</taxon>
        <taxon>Hungatella</taxon>
    </lineage>
</organism>
<proteinExistence type="predicted"/>
<dbReference type="EMBL" id="ACIO01000507">
    <property type="protein sequence ID" value="EFC96711.1"/>
    <property type="molecule type" value="Genomic_DNA"/>
</dbReference>
<dbReference type="AlphaFoldDB" id="D3AN94"/>
<reference evidence="1 2" key="1">
    <citation type="submission" date="2010-01" db="EMBL/GenBank/DDBJ databases">
        <authorList>
            <person name="Weinstock G."/>
            <person name="Sodergren E."/>
            <person name="Clifton S."/>
            <person name="Fulton L."/>
            <person name="Fulton B."/>
            <person name="Courtney L."/>
            <person name="Fronick C."/>
            <person name="Harrison M."/>
            <person name="Strong C."/>
            <person name="Farmer C."/>
            <person name="Delahaunty K."/>
            <person name="Markovic C."/>
            <person name="Hall O."/>
            <person name="Minx P."/>
            <person name="Tomlinson C."/>
            <person name="Mitreva M."/>
            <person name="Nelson J."/>
            <person name="Hou S."/>
            <person name="Wollam A."/>
            <person name="Pepin K.H."/>
            <person name="Johnson M."/>
            <person name="Bhonagiri V."/>
            <person name="Nash W.E."/>
            <person name="Warren W."/>
            <person name="Chinwalla A."/>
            <person name="Mardis E.R."/>
            <person name="Wilson R.K."/>
        </authorList>
    </citation>
    <scope>NUCLEOTIDE SEQUENCE [LARGE SCALE GENOMIC DNA]</scope>
    <source>
        <strain evidence="1 2">DSM 13479</strain>
    </source>
</reference>
<evidence type="ECO:0000313" key="2">
    <source>
        <dbReference type="Proteomes" id="UP000004968"/>
    </source>
</evidence>
<comment type="caution">
    <text evidence="1">The sequence shown here is derived from an EMBL/GenBank/DDBJ whole genome shotgun (WGS) entry which is preliminary data.</text>
</comment>
<name>D3AN94_9FIRM</name>